<evidence type="ECO:0000313" key="2">
    <source>
        <dbReference type="EMBL" id="BAU03715.1"/>
    </source>
</evidence>
<protein>
    <recommendedName>
        <fullName evidence="4">Retrotransposon Copia-like N-terminal domain-containing protein</fullName>
    </recommendedName>
</protein>
<evidence type="ECO:0000313" key="1">
    <source>
        <dbReference type="EMBL" id="BAT82665.1"/>
    </source>
</evidence>
<feature type="non-terminal residue" evidence="1">
    <location>
        <position position="81"/>
    </location>
</feature>
<evidence type="ECO:0008006" key="4">
    <source>
        <dbReference type="Google" id="ProtNLM"/>
    </source>
</evidence>
<name>A0A0S3RQ14_PHAAN</name>
<dbReference type="OrthoDB" id="418757at2759"/>
<dbReference type="AlphaFoldDB" id="A0A0S3RQ14"/>
<dbReference type="EMBL" id="AP015036">
    <property type="protein sequence ID" value="BAT82665.1"/>
    <property type="molecule type" value="Genomic_DNA"/>
</dbReference>
<gene>
    <name evidence="1" type="primary">Vigan.03G271100</name>
    <name evidence="2" type="synonym">Vigan.UMG163300</name>
    <name evidence="1" type="ORF">VIGAN_03271100</name>
    <name evidence="2" type="ORF">VIGAN_UM163300</name>
</gene>
<keyword evidence="3" id="KW-1185">Reference proteome</keyword>
<accession>A0A0S3RQ14</accession>
<evidence type="ECO:0000313" key="3">
    <source>
        <dbReference type="Proteomes" id="UP000291084"/>
    </source>
</evidence>
<organism evidence="1 3">
    <name type="scientific">Vigna angularis var. angularis</name>
    <dbReference type="NCBI Taxonomy" id="157739"/>
    <lineage>
        <taxon>Eukaryota</taxon>
        <taxon>Viridiplantae</taxon>
        <taxon>Streptophyta</taxon>
        <taxon>Embryophyta</taxon>
        <taxon>Tracheophyta</taxon>
        <taxon>Spermatophyta</taxon>
        <taxon>Magnoliopsida</taxon>
        <taxon>eudicotyledons</taxon>
        <taxon>Gunneridae</taxon>
        <taxon>Pentapetalae</taxon>
        <taxon>rosids</taxon>
        <taxon>fabids</taxon>
        <taxon>Fabales</taxon>
        <taxon>Fabaceae</taxon>
        <taxon>Papilionoideae</taxon>
        <taxon>50 kb inversion clade</taxon>
        <taxon>NPAAA clade</taxon>
        <taxon>indigoferoid/millettioid clade</taxon>
        <taxon>Phaseoleae</taxon>
        <taxon>Vigna</taxon>
    </lineage>
</organism>
<reference evidence="1 3" key="1">
    <citation type="journal article" date="2015" name="Sci. Rep.">
        <title>The power of single molecule real-time sequencing technology in the de novo assembly of a eukaryotic genome.</title>
        <authorList>
            <person name="Sakai H."/>
            <person name="Naito K."/>
            <person name="Ogiso-Tanaka E."/>
            <person name="Takahashi Y."/>
            <person name="Iseki K."/>
            <person name="Muto C."/>
            <person name="Satou K."/>
            <person name="Teruya K."/>
            <person name="Shiroma A."/>
            <person name="Shimoji M."/>
            <person name="Hirano T."/>
            <person name="Itoh T."/>
            <person name="Kaga A."/>
            <person name="Tomooka N."/>
        </authorList>
    </citation>
    <scope>NUCLEOTIDE SEQUENCE [LARGE SCALE GENOMIC DNA]</scope>
    <source>
        <strain evidence="3">cv. Shumari</strain>
    </source>
</reference>
<dbReference type="Proteomes" id="UP000291084">
    <property type="component" value="Chromosome 3"/>
</dbReference>
<sequence length="81" mass="9809">MEGDMFKLTADNYSYWKPMMEDHLYCKDLYEPITNSEIPEGKAEKDWEILNRKTVAMIRKYIDRSLFEHVSTYTNAYELWT</sequence>
<proteinExistence type="predicted"/>
<dbReference type="EMBL" id="AP016236">
    <property type="protein sequence ID" value="BAU03715.1"/>
    <property type="molecule type" value="Genomic_DNA"/>
</dbReference>